<evidence type="ECO:0000256" key="4">
    <source>
        <dbReference type="ARBA" id="ARBA00022448"/>
    </source>
</evidence>
<feature type="transmembrane region" description="Helical" evidence="9">
    <location>
        <begin position="85"/>
        <end position="106"/>
    </location>
</feature>
<evidence type="ECO:0000256" key="6">
    <source>
        <dbReference type="ARBA" id="ARBA00022989"/>
    </source>
</evidence>
<comment type="function">
    <text evidence="9">Core subunit of the mitochondrial membrane respiratory chain NADH dehydrogenase (Complex I) which catalyzes electron transfer from NADH through the respiratory chain, using ubiquinone as an electron acceptor. Essential for the catalytic activity of complex I.</text>
</comment>
<evidence type="ECO:0000256" key="5">
    <source>
        <dbReference type="ARBA" id="ARBA00022692"/>
    </source>
</evidence>
<keyword evidence="9" id="KW-0249">Electron transport</keyword>
<evidence type="ECO:0000256" key="7">
    <source>
        <dbReference type="ARBA" id="ARBA00023136"/>
    </source>
</evidence>
<keyword evidence="9" id="KW-0830">Ubiquinone</keyword>
<dbReference type="PANTHER" id="PTHR11058:SF9">
    <property type="entry name" value="NADH-UBIQUINONE OXIDOREDUCTASE CHAIN 3"/>
    <property type="match status" value="1"/>
</dbReference>
<dbReference type="AlphaFoldDB" id="A0A8T9ZXS1"/>
<name>A0A8T9ZXS1_9HEMI</name>
<dbReference type="EC" id="7.1.1.2" evidence="9"/>
<accession>A0A8T9ZXS1</accession>
<keyword evidence="5 9" id="KW-0812">Transmembrane</keyword>
<feature type="transmembrane region" description="Helical" evidence="9">
    <location>
        <begin position="6"/>
        <end position="25"/>
    </location>
</feature>
<evidence type="ECO:0000313" key="10">
    <source>
        <dbReference type="EMBL" id="UPL65861.1"/>
    </source>
</evidence>
<keyword evidence="4 9" id="KW-0813">Transport</keyword>
<keyword evidence="7 9" id="KW-0472">Membrane</keyword>
<dbReference type="GO" id="GO:0030964">
    <property type="term" value="C:NADH dehydrogenase complex"/>
    <property type="evidence" value="ECO:0007669"/>
    <property type="project" value="TreeGrafter"/>
</dbReference>
<evidence type="ECO:0000256" key="2">
    <source>
        <dbReference type="ARBA" id="ARBA00008472"/>
    </source>
</evidence>
<keyword evidence="9" id="KW-0679">Respiratory chain</keyword>
<keyword evidence="6 9" id="KW-1133">Transmembrane helix</keyword>
<keyword evidence="9" id="KW-0520">NAD</keyword>
<evidence type="ECO:0000256" key="3">
    <source>
        <dbReference type="ARBA" id="ARBA00021007"/>
    </source>
</evidence>
<keyword evidence="9" id="KW-1278">Translocase</keyword>
<geneLocation type="mitochondrion" evidence="10"/>
<dbReference type="GO" id="GO:0008137">
    <property type="term" value="F:NADH dehydrogenase (ubiquinone) activity"/>
    <property type="evidence" value="ECO:0007669"/>
    <property type="project" value="UniProtKB-UniRule"/>
</dbReference>
<evidence type="ECO:0000256" key="8">
    <source>
        <dbReference type="ARBA" id="ARBA00049551"/>
    </source>
</evidence>
<reference evidence="10" key="1">
    <citation type="journal article" date="2022" name="Cladistics">
        <title>Diversification of the phytophagous lineages of true bugs (Insecta: Hemiptera: Heteroptera) shortly after that of the flowering plants.</title>
        <authorList>
            <person name="Ye F."/>
            <person name="Kment P."/>
            <person name="Redei D."/>
            <person name="Luo J.Y."/>
            <person name="Wang Y.H."/>
            <person name="Kuechler S.M."/>
            <person name="Zhang W.W."/>
            <person name="Chen P.P."/>
            <person name="Wu H.Y."/>
            <person name="Wu Y.Z."/>
            <person name="Sun X.Y."/>
            <person name="Ding L."/>
            <person name="Wang Y.R."/>
            <person name="Xie Q."/>
        </authorList>
    </citation>
    <scope>NUCLEOTIDE SEQUENCE</scope>
</reference>
<proteinExistence type="inferred from homology"/>
<dbReference type="InterPro" id="IPR000440">
    <property type="entry name" value="NADH_UbQ/plastoQ_OxRdtase_su3"/>
</dbReference>
<feature type="transmembrane region" description="Helical" evidence="9">
    <location>
        <begin position="57"/>
        <end position="79"/>
    </location>
</feature>
<dbReference type="InterPro" id="IPR038430">
    <property type="entry name" value="NDAH_ubi_oxred_su3_sf"/>
</dbReference>
<organism evidence="10">
    <name type="scientific">Onymocoris hackeri</name>
    <dbReference type="NCBI Taxonomy" id="2813039"/>
    <lineage>
        <taxon>Eukaryota</taxon>
        <taxon>Metazoa</taxon>
        <taxon>Ecdysozoa</taxon>
        <taxon>Arthropoda</taxon>
        <taxon>Hexapoda</taxon>
        <taxon>Insecta</taxon>
        <taxon>Pterygota</taxon>
        <taxon>Neoptera</taxon>
        <taxon>Paraneoptera</taxon>
        <taxon>Hemiptera</taxon>
        <taxon>Heteroptera</taxon>
        <taxon>Panheteroptera</taxon>
        <taxon>Cimicomorpha</taxon>
        <taxon>Thaumastocoridae</taxon>
        <taxon>Onymocoris</taxon>
    </lineage>
</organism>
<dbReference type="EMBL" id="MW619690">
    <property type="protein sequence ID" value="UPL65861.1"/>
    <property type="molecule type" value="Genomic_DNA"/>
</dbReference>
<dbReference type="PANTHER" id="PTHR11058">
    <property type="entry name" value="NADH-UBIQUINONE OXIDOREDUCTASE CHAIN 3"/>
    <property type="match status" value="1"/>
</dbReference>
<comment type="similarity">
    <text evidence="2 9">Belongs to the complex I subunit 3 family.</text>
</comment>
<sequence length="117" mass="13643">MLVNMTMLMMTTTIVTALMMICLIISKKIKQIREKPSPFECGFDPQSSARTPFSMQFFLIAILFLIFDIEIVILIPMIFTLKMNFTMKWLITSIMFVMILIVGLLHEWKNGVLDWKT</sequence>
<dbReference type="Pfam" id="PF00507">
    <property type="entry name" value="Oxidored_q4"/>
    <property type="match status" value="1"/>
</dbReference>
<evidence type="ECO:0000256" key="1">
    <source>
        <dbReference type="ARBA" id="ARBA00004370"/>
    </source>
</evidence>
<comment type="catalytic activity">
    <reaction evidence="8 9">
        <text>a ubiquinone + NADH + 5 H(+)(in) = a ubiquinol + NAD(+) + 4 H(+)(out)</text>
        <dbReference type="Rhea" id="RHEA:29091"/>
        <dbReference type="Rhea" id="RHEA-COMP:9565"/>
        <dbReference type="Rhea" id="RHEA-COMP:9566"/>
        <dbReference type="ChEBI" id="CHEBI:15378"/>
        <dbReference type="ChEBI" id="CHEBI:16389"/>
        <dbReference type="ChEBI" id="CHEBI:17976"/>
        <dbReference type="ChEBI" id="CHEBI:57540"/>
        <dbReference type="ChEBI" id="CHEBI:57945"/>
        <dbReference type="EC" id="7.1.1.2"/>
    </reaction>
</comment>
<dbReference type="Gene3D" id="1.20.58.1610">
    <property type="entry name" value="NADH:ubiquinone/plastoquinone oxidoreductase, chain 3"/>
    <property type="match status" value="1"/>
</dbReference>
<evidence type="ECO:0000256" key="9">
    <source>
        <dbReference type="RuleBase" id="RU003640"/>
    </source>
</evidence>
<keyword evidence="9 10" id="KW-0496">Mitochondrion</keyword>
<dbReference type="GO" id="GO:0031966">
    <property type="term" value="C:mitochondrial membrane"/>
    <property type="evidence" value="ECO:0007669"/>
    <property type="project" value="UniProtKB-SubCell"/>
</dbReference>
<comment type="subcellular location">
    <subcellularLocation>
        <location evidence="1">Membrane</location>
    </subcellularLocation>
    <subcellularLocation>
        <location evidence="9">Mitochondrion membrane</location>
        <topology evidence="9">Multi-pass membrane protein</topology>
    </subcellularLocation>
</comment>
<protein>
    <recommendedName>
        <fullName evidence="3 9">NADH-ubiquinone oxidoreductase chain 3</fullName>
        <ecNumber evidence="9">7.1.1.2</ecNumber>
    </recommendedName>
</protein>